<reference evidence="2 4" key="1">
    <citation type="submission" date="2016-05" db="EMBL/GenBank/DDBJ databases">
        <title>Comparative analysis of secretome profiles of manganese(II)-oxidizing ascomycete fungi.</title>
        <authorList>
            <consortium name="DOE Joint Genome Institute"/>
            <person name="Zeiner C.A."/>
            <person name="Purvine S.O."/>
            <person name="Zink E.M."/>
            <person name="Wu S."/>
            <person name="Pasa-Tolic L."/>
            <person name="Chaput D.L."/>
            <person name="Haridas S."/>
            <person name="Grigoriev I.V."/>
            <person name="Santelli C.M."/>
            <person name="Hansel C.M."/>
        </authorList>
    </citation>
    <scope>NUCLEOTIDE SEQUENCE [LARGE SCALE GENOMIC DNA]</scope>
    <source>
        <strain evidence="2 4">SRC1lrK2f</strain>
    </source>
</reference>
<reference evidence="5" key="2">
    <citation type="journal article" date="2019" name="bioRxiv">
        <title>Genomics, evolutionary history and diagnostics of the Alternaria alternata species group including apple and Asian pear pathotypes.</title>
        <authorList>
            <person name="Armitage A.D."/>
            <person name="Cockerton H.M."/>
            <person name="Sreenivasaprasad S."/>
            <person name="Woodhall J.W."/>
            <person name="Lane C.R."/>
            <person name="Harrison R.J."/>
            <person name="Clarkson J.P."/>
        </authorList>
    </citation>
    <scope>NUCLEOTIDE SEQUENCE [LARGE SCALE GENOMIC DNA]</scope>
    <source>
        <strain evidence="5">FERA 1177</strain>
    </source>
</reference>
<dbReference type="OMA" id="QFEYSIA"/>
<evidence type="ECO:0000313" key="5">
    <source>
        <dbReference type="Proteomes" id="UP000291422"/>
    </source>
</evidence>
<dbReference type="InterPro" id="IPR037176">
    <property type="entry name" value="Osmotin/thaumatin-like_sf"/>
</dbReference>
<accession>A0A177DCR1</accession>
<proteinExistence type="predicted"/>
<keyword evidence="4" id="KW-1185">Reference proteome</keyword>
<reference evidence="3" key="3">
    <citation type="journal article" date="2019" name="J. ISSAAS">
        <title>Genomics, evolutionary history and diagnostics of the Alternaria alternata species group including apple and Asian pear pathotypes.</title>
        <authorList>
            <person name="Armitage A.D."/>
            <person name="Cockerton H.M."/>
            <person name="Sreenivasaprasad S."/>
            <person name="Woodhall J."/>
            <person name="Lane C."/>
            <person name="Harrison R.J."/>
            <person name="Clarkson J.P."/>
        </authorList>
    </citation>
    <scope>NUCLEOTIDE SEQUENCE</scope>
    <source>
        <strain evidence="3">FERA 1177</strain>
    </source>
</reference>
<protein>
    <submittedName>
        <fullName evidence="2">Uncharacterized protein</fullName>
    </submittedName>
</protein>
<dbReference type="Pfam" id="PF04681">
    <property type="entry name" value="Bys1"/>
    <property type="match status" value="1"/>
</dbReference>
<dbReference type="KEGG" id="aalt:CC77DRAFT_263310"/>
<feature type="chain" id="PRO_5040569660" evidence="1">
    <location>
        <begin position="20"/>
        <end position="193"/>
    </location>
</feature>
<dbReference type="RefSeq" id="XP_018382985.1">
    <property type="nucleotide sequence ID" value="XM_018530907.1"/>
</dbReference>
<name>A0A177DCR1_ALTAL</name>
<organism evidence="2 4">
    <name type="scientific">Alternaria alternata</name>
    <name type="common">Alternaria rot fungus</name>
    <name type="synonym">Torula alternata</name>
    <dbReference type="NCBI Taxonomy" id="5599"/>
    <lineage>
        <taxon>Eukaryota</taxon>
        <taxon>Fungi</taxon>
        <taxon>Dikarya</taxon>
        <taxon>Ascomycota</taxon>
        <taxon>Pezizomycotina</taxon>
        <taxon>Dothideomycetes</taxon>
        <taxon>Pleosporomycetidae</taxon>
        <taxon>Pleosporales</taxon>
        <taxon>Pleosporineae</taxon>
        <taxon>Pleosporaceae</taxon>
        <taxon>Alternaria</taxon>
        <taxon>Alternaria sect. Alternaria</taxon>
        <taxon>Alternaria alternata complex</taxon>
    </lineage>
</organism>
<dbReference type="EMBL" id="KV441486">
    <property type="protein sequence ID" value="OAG17564.1"/>
    <property type="molecule type" value="Genomic_DNA"/>
</dbReference>
<dbReference type="PANTHER" id="PTHR36195">
    <property type="entry name" value="DOMAIN PROTEIN, PUTATIVE (AFU_ORTHOLOGUE AFUA_5G01990)-RELATED-RELATED"/>
    <property type="match status" value="1"/>
</dbReference>
<dbReference type="PANTHER" id="PTHR36195:SF6">
    <property type="entry name" value="SECRETED THAUMATIN-LIKE PROTEIN CALA"/>
    <property type="match status" value="1"/>
</dbReference>
<evidence type="ECO:0000256" key="1">
    <source>
        <dbReference type="SAM" id="SignalP"/>
    </source>
</evidence>
<dbReference type="AlphaFoldDB" id="A0A177DCR1"/>
<evidence type="ECO:0000313" key="2">
    <source>
        <dbReference type="EMBL" id="OAG17564.1"/>
    </source>
</evidence>
<dbReference type="VEuPathDB" id="FungiDB:CC77DRAFT_263310"/>
<dbReference type="GeneID" id="29116501"/>
<dbReference type="SUPFAM" id="SSF49870">
    <property type="entry name" value="Osmotin, thaumatin-like protein"/>
    <property type="match status" value="1"/>
</dbReference>
<dbReference type="InterPro" id="IPR006771">
    <property type="entry name" value="CetA-like"/>
</dbReference>
<dbReference type="Proteomes" id="UP000291422">
    <property type="component" value="Unassembled WGS sequence"/>
</dbReference>
<evidence type="ECO:0000313" key="4">
    <source>
        <dbReference type="Proteomes" id="UP000077248"/>
    </source>
</evidence>
<gene>
    <name evidence="3" type="ORF">AA0117_g4824</name>
    <name evidence="2" type="ORF">CC77DRAFT_263310</name>
</gene>
<evidence type="ECO:0000313" key="3">
    <source>
        <dbReference type="EMBL" id="RYN78019.1"/>
    </source>
</evidence>
<keyword evidence="1" id="KW-0732">Signal</keyword>
<dbReference type="Proteomes" id="UP000077248">
    <property type="component" value="Unassembled WGS sequence"/>
</dbReference>
<dbReference type="EMBL" id="PDXD01000008">
    <property type="protein sequence ID" value="RYN78019.1"/>
    <property type="molecule type" value="Genomic_DNA"/>
</dbReference>
<sequence length="193" mass="20263">MLSKLTFAIVALQASLALAGKAVITNRCDYDVWVWSISTGHASSSFMVPAGSSHSEAYTGSSTSLKVSKSDALVAGKHTQFEYSIAAGQLWYDISFVDCANGESASNCPGHDEGLAMNASNDSCGKIDCPAGDYCPTQAYYVDTPLQKLGIAEPVFMCPLSLGTSVDLSMTVCSGNPKIKRSIAGRIQIDGEA</sequence>
<feature type="signal peptide" evidence="1">
    <location>
        <begin position="1"/>
        <end position="19"/>
    </location>
</feature>